<evidence type="ECO:0000259" key="8">
    <source>
        <dbReference type="PROSITE" id="PS50850"/>
    </source>
</evidence>
<protein>
    <recommendedName>
        <fullName evidence="8">Major facilitator superfamily (MFS) profile domain-containing protein</fullName>
    </recommendedName>
</protein>
<dbReference type="GO" id="GO:0005886">
    <property type="term" value="C:plasma membrane"/>
    <property type="evidence" value="ECO:0007669"/>
    <property type="project" value="UniProtKB-SubCell"/>
</dbReference>
<feature type="transmembrane region" description="Helical" evidence="7">
    <location>
        <begin position="204"/>
        <end position="227"/>
    </location>
</feature>
<comment type="subcellular location">
    <subcellularLocation>
        <location evidence="1">Cell membrane</location>
        <topology evidence="1">Multi-pass membrane protein</topology>
    </subcellularLocation>
</comment>
<feature type="transmembrane region" description="Helical" evidence="7">
    <location>
        <begin position="336"/>
        <end position="360"/>
    </location>
</feature>
<dbReference type="PROSITE" id="PS50850">
    <property type="entry name" value="MFS"/>
    <property type="match status" value="1"/>
</dbReference>
<evidence type="ECO:0000256" key="7">
    <source>
        <dbReference type="SAM" id="Phobius"/>
    </source>
</evidence>
<keyword evidence="6 7" id="KW-0472">Membrane</keyword>
<accession>A0A1F6N0H7</accession>
<evidence type="ECO:0000256" key="6">
    <source>
        <dbReference type="ARBA" id="ARBA00023136"/>
    </source>
</evidence>
<proteinExistence type="predicted"/>
<feature type="transmembrane region" description="Helical" evidence="7">
    <location>
        <begin position="296"/>
        <end position="315"/>
    </location>
</feature>
<dbReference type="Proteomes" id="UP000177040">
    <property type="component" value="Unassembled WGS sequence"/>
</dbReference>
<dbReference type="Pfam" id="PF07690">
    <property type="entry name" value="MFS_1"/>
    <property type="match status" value="2"/>
</dbReference>
<feature type="domain" description="Major facilitator superfamily (MFS) profile" evidence="8">
    <location>
        <begin position="1"/>
        <end position="390"/>
    </location>
</feature>
<evidence type="ECO:0000256" key="1">
    <source>
        <dbReference type="ARBA" id="ARBA00004651"/>
    </source>
</evidence>
<dbReference type="PRINTS" id="PR01035">
    <property type="entry name" value="TCRTETA"/>
</dbReference>
<evidence type="ECO:0000256" key="2">
    <source>
        <dbReference type="ARBA" id="ARBA00022448"/>
    </source>
</evidence>
<sequence>MQISVFFLVWAIAFALFEFFVPLYLESLHLSFFTIGIILSGSSFISFFIDPFLGQIQKKFPPKTLLLVSIFLFCANIILFLNSGSIVFLLFLATNIYGIAFDLFSITSYKNVFDNSTETDRSTHISFLESLYSFGLLIGAIIAGFVVSLNLKNIPYLCLGLLLILAIVIFAQKKERKMPLEKISFTKSYTDIIFELKSIGKQGLFLIFLLTFVHLFDGFFFVFEPIFAKKFTGYFFDEFIIGGILLAIYTLPMILFERSFGKWEDTFGRKKFIFIGLAISTISIFLLQIFDQLLISGVLIFITSLGLFTIALPAVEGMYESLTEKNLGKEYRGYSVSIMEITLSIGFLLGPLFGGIFLSMPGGFDFAFKVFSALNLFVFILALFFLRDEKQMDSRIVR</sequence>
<dbReference type="SUPFAM" id="SSF103473">
    <property type="entry name" value="MFS general substrate transporter"/>
    <property type="match status" value="1"/>
</dbReference>
<dbReference type="PANTHER" id="PTHR23517">
    <property type="entry name" value="RESISTANCE PROTEIN MDTM, PUTATIVE-RELATED-RELATED"/>
    <property type="match status" value="1"/>
</dbReference>
<dbReference type="AlphaFoldDB" id="A0A1F6N0H7"/>
<keyword evidence="2" id="KW-0813">Transport</keyword>
<gene>
    <name evidence="9" type="ORF">A2983_01605</name>
</gene>
<dbReference type="Gene3D" id="1.20.1250.20">
    <property type="entry name" value="MFS general substrate transporter like domains"/>
    <property type="match status" value="2"/>
</dbReference>
<feature type="transmembrane region" description="Helical" evidence="7">
    <location>
        <begin position="130"/>
        <end position="148"/>
    </location>
</feature>
<reference evidence="9 10" key="1">
    <citation type="journal article" date="2016" name="Nat. Commun.">
        <title>Thousands of microbial genomes shed light on interconnected biogeochemical processes in an aquifer system.</title>
        <authorList>
            <person name="Anantharaman K."/>
            <person name="Brown C.T."/>
            <person name="Hug L.A."/>
            <person name="Sharon I."/>
            <person name="Castelle C.J."/>
            <person name="Probst A.J."/>
            <person name="Thomas B.C."/>
            <person name="Singh A."/>
            <person name="Wilkins M.J."/>
            <person name="Karaoz U."/>
            <person name="Brodie E.L."/>
            <person name="Williams K.H."/>
            <person name="Hubbard S.S."/>
            <person name="Banfield J.F."/>
        </authorList>
    </citation>
    <scope>NUCLEOTIDE SEQUENCE [LARGE SCALE GENOMIC DNA]</scope>
</reference>
<dbReference type="InterPro" id="IPR001958">
    <property type="entry name" value="Tet-R_TetA/multi-R_MdtG-like"/>
</dbReference>
<feature type="transmembrane region" description="Helical" evidence="7">
    <location>
        <begin position="239"/>
        <end position="260"/>
    </location>
</feature>
<feature type="transmembrane region" description="Helical" evidence="7">
    <location>
        <begin position="154"/>
        <end position="171"/>
    </location>
</feature>
<feature type="transmembrane region" description="Helical" evidence="7">
    <location>
        <begin position="366"/>
        <end position="386"/>
    </location>
</feature>
<dbReference type="InterPro" id="IPR020846">
    <property type="entry name" value="MFS_dom"/>
</dbReference>
<feature type="transmembrane region" description="Helical" evidence="7">
    <location>
        <begin position="7"/>
        <end position="25"/>
    </location>
</feature>
<keyword evidence="4 7" id="KW-0812">Transmembrane</keyword>
<keyword evidence="3" id="KW-1003">Cell membrane</keyword>
<feature type="transmembrane region" description="Helical" evidence="7">
    <location>
        <begin position="87"/>
        <end position="109"/>
    </location>
</feature>
<dbReference type="InterPro" id="IPR036259">
    <property type="entry name" value="MFS_trans_sf"/>
</dbReference>
<evidence type="ECO:0000256" key="3">
    <source>
        <dbReference type="ARBA" id="ARBA00022475"/>
    </source>
</evidence>
<organism evidence="9 10">
    <name type="scientific">Candidatus Magasanikbacteria bacterium RIFCSPLOWO2_01_FULL_40_15</name>
    <dbReference type="NCBI Taxonomy" id="1798686"/>
    <lineage>
        <taxon>Bacteria</taxon>
        <taxon>Candidatus Magasanikiibacteriota</taxon>
    </lineage>
</organism>
<dbReference type="EMBL" id="MFQH01000024">
    <property type="protein sequence ID" value="OGH77381.1"/>
    <property type="molecule type" value="Genomic_DNA"/>
</dbReference>
<dbReference type="InterPro" id="IPR050171">
    <property type="entry name" value="MFS_Transporters"/>
</dbReference>
<keyword evidence="5 7" id="KW-1133">Transmembrane helix</keyword>
<evidence type="ECO:0000313" key="9">
    <source>
        <dbReference type="EMBL" id="OGH77381.1"/>
    </source>
</evidence>
<feature type="transmembrane region" description="Helical" evidence="7">
    <location>
        <begin position="65"/>
        <end position="81"/>
    </location>
</feature>
<evidence type="ECO:0000256" key="4">
    <source>
        <dbReference type="ARBA" id="ARBA00022692"/>
    </source>
</evidence>
<dbReference type="GO" id="GO:0022857">
    <property type="term" value="F:transmembrane transporter activity"/>
    <property type="evidence" value="ECO:0007669"/>
    <property type="project" value="InterPro"/>
</dbReference>
<feature type="transmembrane region" description="Helical" evidence="7">
    <location>
        <begin position="272"/>
        <end position="290"/>
    </location>
</feature>
<dbReference type="InterPro" id="IPR011701">
    <property type="entry name" value="MFS"/>
</dbReference>
<feature type="transmembrane region" description="Helical" evidence="7">
    <location>
        <begin position="31"/>
        <end position="53"/>
    </location>
</feature>
<evidence type="ECO:0000313" key="10">
    <source>
        <dbReference type="Proteomes" id="UP000177040"/>
    </source>
</evidence>
<comment type="caution">
    <text evidence="9">The sequence shown here is derived from an EMBL/GenBank/DDBJ whole genome shotgun (WGS) entry which is preliminary data.</text>
</comment>
<name>A0A1F6N0H7_9BACT</name>
<evidence type="ECO:0000256" key="5">
    <source>
        <dbReference type="ARBA" id="ARBA00022989"/>
    </source>
</evidence>